<feature type="region of interest" description="Disordered" evidence="1">
    <location>
        <begin position="1"/>
        <end position="26"/>
    </location>
</feature>
<proteinExistence type="predicted"/>
<protein>
    <recommendedName>
        <fullName evidence="2">Orc1-like AAA ATPase domain-containing protein</fullName>
    </recommendedName>
</protein>
<dbReference type="Pfam" id="PF13191">
    <property type="entry name" value="AAA_16"/>
    <property type="match status" value="1"/>
</dbReference>
<name>A0A9N8HIN3_9STRA</name>
<evidence type="ECO:0000256" key="1">
    <source>
        <dbReference type="SAM" id="MobiDB-lite"/>
    </source>
</evidence>
<feature type="domain" description="Orc1-like AAA ATPase" evidence="2">
    <location>
        <begin position="36"/>
        <end position="233"/>
    </location>
</feature>
<dbReference type="InterPro" id="IPR011990">
    <property type="entry name" value="TPR-like_helical_dom_sf"/>
</dbReference>
<dbReference type="OrthoDB" id="60033at2759"/>
<dbReference type="InterPro" id="IPR041664">
    <property type="entry name" value="AAA_16"/>
</dbReference>
<evidence type="ECO:0000259" key="2">
    <source>
        <dbReference type="Pfam" id="PF13191"/>
    </source>
</evidence>
<dbReference type="PANTHER" id="PTHR43642:SF1">
    <property type="entry name" value="HYBRID SIGNAL TRANSDUCTION HISTIDINE KINASE G"/>
    <property type="match status" value="1"/>
</dbReference>
<reference evidence="3" key="1">
    <citation type="submission" date="2020-06" db="EMBL/GenBank/DDBJ databases">
        <authorList>
            <consortium name="Plant Systems Biology data submission"/>
        </authorList>
    </citation>
    <scope>NUCLEOTIDE SEQUENCE</scope>
    <source>
        <strain evidence="3">D6</strain>
    </source>
</reference>
<feature type="compositionally biased region" description="Polar residues" evidence="1">
    <location>
        <begin position="10"/>
        <end position="23"/>
    </location>
</feature>
<dbReference type="SUPFAM" id="SSF48452">
    <property type="entry name" value="TPR-like"/>
    <property type="match status" value="1"/>
</dbReference>
<dbReference type="PANTHER" id="PTHR43642">
    <property type="entry name" value="HYBRID SIGNAL TRANSDUCTION HISTIDINE KINASE G"/>
    <property type="match status" value="1"/>
</dbReference>
<dbReference type="InterPro" id="IPR053159">
    <property type="entry name" value="Hybrid_Histidine_Kinase"/>
</dbReference>
<keyword evidence="4" id="KW-1185">Reference proteome</keyword>
<dbReference type="InterPro" id="IPR027417">
    <property type="entry name" value="P-loop_NTPase"/>
</dbReference>
<dbReference type="EMBL" id="CAICTM010000795">
    <property type="protein sequence ID" value="CAB9516638.1"/>
    <property type="molecule type" value="Genomic_DNA"/>
</dbReference>
<evidence type="ECO:0000313" key="3">
    <source>
        <dbReference type="EMBL" id="CAB9516638.1"/>
    </source>
</evidence>
<gene>
    <name evidence="3" type="ORF">SEMRO_796_G203800.1</name>
</gene>
<organism evidence="3 4">
    <name type="scientific">Seminavis robusta</name>
    <dbReference type="NCBI Taxonomy" id="568900"/>
    <lineage>
        <taxon>Eukaryota</taxon>
        <taxon>Sar</taxon>
        <taxon>Stramenopiles</taxon>
        <taxon>Ochrophyta</taxon>
        <taxon>Bacillariophyta</taxon>
        <taxon>Bacillariophyceae</taxon>
        <taxon>Bacillariophycidae</taxon>
        <taxon>Naviculales</taxon>
        <taxon>Naviculaceae</taxon>
        <taxon>Seminavis</taxon>
    </lineage>
</organism>
<dbReference type="SUPFAM" id="SSF52540">
    <property type="entry name" value="P-loop containing nucleoside triphosphate hydrolases"/>
    <property type="match status" value="1"/>
</dbReference>
<sequence>MMKNEARRAVSSTDPTMHASSSDPTHHKWSLLLDHKLYDRDVQKKALQDAYRRSHEASWPELVLITGASGTGKSALAMSLKSLVEQQDGLFISGKSDDQVDTPHGPFVAAVEDLVDQLLLLSSSDRNEFREAVAQAVGADLAFFCKAIPYVRRFLQANSQQQNPLDESCHFSDSSFGAAVSLANEDPSRFVSIFCRFLRSICEIRHVTILLDDLQWLDPQSLFLLETLLLDPATQEEDLLLLGTCRGNEVGQSDRLAVSLRRMEEEAGVVITDIQVQNLSVQALDGMIADALELPEAFSLAQVVQKHTKGNVFFAKHYLRRLVDDGVVYRDSYTKKWRWDDTGLLQALAPADPSGDLILPLLVQRLQKLPVHVIETLQTMGCMGSTFSRDILVHAVLEAEPVEEALQVAAEQGFIEYNQDTKTGHFVHDKFREAPLSMIAPEQAPLYRLTIGRNLRRQLTTEHVKANILIIVDQLKCGLELVTDPEELDDFSRLFLWASKQVAKRSAYVLAAEYVDYGISILSRRHWRDQYNLSLALYSAGAELAYCNGEHEKLAHLANAVFSHAQSIADKSRAQMAQLISHDGVGLTDQGTKMCRQVLEELKVPFPRNPGPLSVLVELVRVKCAIGRKTEEDILSLPTLEDQRVISAMQVLFVMFYLVVSANLDWAPIPAFRMVRLTLQHGLSPLAAHGFHLYGMVLVKLGNIEDGYRFGRLALQLLEKFPSKALEAKIGFLHLLVFKSSKFSYRSILDPLWDAGIRAWEAGDMEHALGSGTMHSSIRLLMGDPLPEVSKVLTRYVECSYQYRHYKVGFFARGALQACHNLQGMSNDPLVLTGQYLDEEDAIQECANGIEVSLCGILHFKMMMAVVLNDNEAAHSLYQTHRASFKGSLFPFLPLYQKFFRGMVAATLARTTTGRARTRHLAEVGRVIKKLRKLLVHCPDNVAHKIDLIEAELEFCHGRYSSALLKYDKAISVAELRGFVSVQALACEKAARMLTYAGRKQEATSYFRQAHMHYMAWGAQVKVDQLDLLMGSETLEAPGAHPCLE</sequence>
<comment type="caution">
    <text evidence="3">The sequence shown here is derived from an EMBL/GenBank/DDBJ whole genome shotgun (WGS) entry which is preliminary data.</text>
</comment>
<dbReference type="Proteomes" id="UP001153069">
    <property type="component" value="Unassembled WGS sequence"/>
</dbReference>
<dbReference type="AlphaFoldDB" id="A0A9N8HIN3"/>
<evidence type="ECO:0000313" key="4">
    <source>
        <dbReference type="Proteomes" id="UP001153069"/>
    </source>
</evidence>
<accession>A0A9N8HIN3</accession>